<dbReference type="InterPro" id="IPR028592">
    <property type="entry name" value="QTRTD1"/>
</dbReference>
<dbReference type="InterPro" id="IPR050852">
    <property type="entry name" value="Queuine_tRNA-ribosyltrfase"/>
</dbReference>
<evidence type="ECO:0000256" key="6">
    <source>
        <dbReference type="SAM" id="MobiDB-lite"/>
    </source>
</evidence>
<dbReference type="PANTHER" id="PTHR46064">
    <property type="entry name" value="QUEUINE TRNA-RIBOSYLTRANSFERASE ACCESSORY SUBUNIT 2"/>
    <property type="match status" value="1"/>
</dbReference>
<dbReference type="GO" id="GO:0005737">
    <property type="term" value="C:cytoplasm"/>
    <property type="evidence" value="ECO:0007669"/>
    <property type="project" value="UniProtKB-SubCell"/>
</dbReference>
<dbReference type="GO" id="GO:0006400">
    <property type="term" value="P:tRNA modification"/>
    <property type="evidence" value="ECO:0007669"/>
    <property type="project" value="InterPro"/>
</dbReference>
<organism evidence="8 9">
    <name type="scientific">Cercospora zeae-maydis SCOH1-5</name>
    <dbReference type="NCBI Taxonomy" id="717836"/>
    <lineage>
        <taxon>Eukaryota</taxon>
        <taxon>Fungi</taxon>
        <taxon>Dikarya</taxon>
        <taxon>Ascomycota</taxon>
        <taxon>Pezizomycotina</taxon>
        <taxon>Dothideomycetes</taxon>
        <taxon>Dothideomycetidae</taxon>
        <taxon>Mycosphaerellales</taxon>
        <taxon>Mycosphaerellaceae</taxon>
        <taxon>Cercospora</taxon>
    </lineage>
</organism>
<feature type="binding site" evidence="5">
    <location>
        <position position="364"/>
    </location>
    <ligand>
        <name>Zn(2+)</name>
        <dbReference type="ChEBI" id="CHEBI:29105"/>
    </ligand>
</feature>
<evidence type="ECO:0000256" key="3">
    <source>
        <dbReference type="ARBA" id="ARBA00022723"/>
    </source>
</evidence>
<keyword evidence="9" id="KW-1185">Reference proteome</keyword>
<comment type="similarity">
    <text evidence="5">Belongs to the queuine tRNA-ribosyltransferase family. QTRT2 subfamily.</text>
</comment>
<keyword evidence="3 5" id="KW-0479">Metal-binding</keyword>
<feature type="compositionally biased region" description="Basic and acidic residues" evidence="6">
    <location>
        <begin position="435"/>
        <end position="444"/>
    </location>
</feature>
<comment type="function">
    <text evidence="5">Non-catalytic subunit of the queuine tRNA-ribosyltransferase (TGT) that catalyzes the base-exchange of a guanine (G) residue with queuine (Q) at position 34 (anticodon wobble position) in tRNAs with GU(N) anticodons (tRNA-Asp, -Asn, -His and -Tyr), resulting in the hypermodified nucleoside queuosine (7-(((4,5-cis-dihydroxy-2-cyclopenten-1-yl)amino)methyl)-7-deazaguanosine).</text>
</comment>
<dbReference type="SUPFAM" id="SSF51713">
    <property type="entry name" value="tRNA-guanine transglycosylase"/>
    <property type="match status" value="1"/>
</dbReference>
<feature type="domain" description="tRNA-guanine(15) transglycosylase-like" evidence="7">
    <location>
        <begin position="11"/>
        <end position="397"/>
    </location>
</feature>
<dbReference type="HAMAP" id="MF_03043">
    <property type="entry name" value="QTRT2"/>
    <property type="match status" value="1"/>
</dbReference>
<dbReference type="Gene3D" id="3.20.20.105">
    <property type="entry name" value="Queuine tRNA-ribosyltransferase-like"/>
    <property type="match status" value="1"/>
</dbReference>
<proteinExistence type="inferred from homology"/>
<accession>A0A6A6F5B2</accession>
<keyword evidence="2 5" id="KW-0819">tRNA processing</keyword>
<dbReference type="InterPro" id="IPR002616">
    <property type="entry name" value="tRNA_ribo_trans-like"/>
</dbReference>
<feature type="region of interest" description="Disordered" evidence="6">
    <location>
        <begin position="409"/>
        <end position="468"/>
    </location>
</feature>
<dbReference type="EMBL" id="ML992693">
    <property type="protein sequence ID" value="KAF2208484.1"/>
    <property type="molecule type" value="Genomic_DNA"/>
</dbReference>
<sequence length="468" mass="51411">MFHVIRSTRTAARLGRLALPGRRILDTPHYLANTSRGVVPHITQDTFTRDTDINGLYIALEDFIEKAPKDVPPLYKFQSPCGVSPLRKFIAAPDDALLVLGARRVSPVPAPAATSNTNKTVSICTAVGFRALKSEEYAEKAESLQADILVGLGDIPYERALGNKRIEKATDRNIAWLEEHIFLRRSEQKPSRAHLFASLLPVSCAKQQYYIEELTGQFAEHISGLAVYDLDSLEGLPVALGHLPRLNFAAPKTPRDILYQIRLGLDVLVVPFVGAATDAGIALDFTFGSSPGATTNGHGPVVNGHSSSDPLPLGIDMWSEDHAVDLSPLAKDCQCYACTSHHRAYLQHLLSAKEMLGWVLLQIHNHHVMDLFFASIRQSLASDTFEEDTTRFEQKYESLLPAKTGQGPRIRGYQFKSQGPGEGKKNPKIHTPFKMMDDGKEKLAEATLPDPNANADDLQAQGFAAKES</sequence>
<dbReference type="InterPro" id="IPR036511">
    <property type="entry name" value="TGT-like_sf"/>
</dbReference>
<name>A0A6A6F5B2_9PEZI</name>
<comment type="subcellular location">
    <subcellularLocation>
        <location evidence="5">Cytoplasm</location>
    </subcellularLocation>
</comment>
<dbReference type="NCBIfam" id="TIGR00449">
    <property type="entry name" value="tgt_general"/>
    <property type="match status" value="1"/>
</dbReference>
<dbReference type="GO" id="GO:0046872">
    <property type="term" value="F:metal ion binding"/>
    <property type="evidence" value="ECO:0007669"/>
    <property type="project" value="UniProtKB-KW"/>
</dbReference>
<evidence type="ECO:0000313" key="8">
    <source>
        <dbReference type="EMBL" id="KAF2208484.1"/>
    </source>
</evidence>
<feature type="binding site" evidence="5">
    <location>
        <position position="333"/>
    </location>
    <ligand>
        <name>Zn(2+)</name>
        <dbReference type="ChEBI" id="CHEBI:29105"/>
    </ligand>
</feature>
<reference evidence="8" key="1">
    <citation type="journal article" date="2020" name="Stud. Mycol.">
        <title>101 Dothideomycetes genomes: a test case for predicting lifestyles and emergence of pathogens.</title>
        <authorList>
            <person name="Haridas S."/>
            <person name="Albert R."/>
            <person name="Binder M."/>
            <person name="Bloem J."/>
            <person name="Labutti K."/>
            <person name="Salamov A."/>
            <person name="Andreopoulos B."/>
            <person name="Baker S."/>
            <person name="Barry K."/>
            <person name="Bills G."/>
            <person name="Bluhm B."/>
            <person name="Cannon C."/>
            <person name="Castanera R."/>
            <person name="Culley D."/>
            <person name="Daum C."/>
            <person name="Ezra D."/>
            <person name="Gonzalez J."/>
            <person name="Henrissat B."/>
            <person name="Kuo A."/>
            <person name="Liang C."/>
            <person name="Lipzen A."/>
            <person name="Lutzoni F."/>
            <person name="Magnuson J."/>
            <person name="Mondo S."/>
            <person name="Nolan M."/>
            <person name="Ohm R."/>
            <person name="Pangilinan J."/>
            <person name="Park H.-J."/>
            <person name="Ramirez L."/>
            <person name="Alfaro M."/>
            <person name="Sun H."/>
            <person name="Tritt A."/>
            <person name="Yoshinaga Y."/>
            <person name="Zwiers L.-H."/>
            <person name="Turgeon B."/>
            <person name="Goodwin S."/>
            <person name="Spatafora J."/>
            <person name="Crous P."/>
            <person name="Grigoriev I."/>
        </authorList>
    </citation>
    <scope>NUCLEOTIDE SEQUENCE</scope>
    <source>
        <strain evidence="8">SCOH1-5</strain>
    </source>
</reference>
<feature type="binding site" evidence="5">
    <location>
        <position position="335"/>
    </location>
    <ligand>
        <name>Zn(2+)</name>
        <dbReference type="ChEBI" id="CHEBI:29105"/>
    </ligand>
</feature>
<evidence type="ECO:0000256" key="2">
    <source>
        <dbReference type="ARBA" id="ARBA00022694"/>
    </source>
</evidence>
<comment type="subunit">
    <text evidence="5">Heterodimer of a catalytic subunit and an accessory subunit.</text>
</comment>
<feature type="binding site" evidence="5">
    <location>
        <position position="338"/>
    </location>
    <ligand>
        <name>Zn(2+)</name>
        <dbReference type="ChEBI" id="CHEBI:29105"/>
    </ligand>
</feature>
<dbReference type="GO" id="GO:0008479">
    <property type="term" value="F:tRNA-guanosine(34) queuine transglycosylase activity"/>
    <property type="evidence" value="ECO:0007669"/>
    <property type="project" value="UniProtKB-UniRule"/>
</dbReference>
<keyword evidence="1 5" id="KW-0963">Cytoplasm</keyword>
<keyword evidence="4 5" id="KW-0862">Zinc</keyword>
<comment type="cofactor">
    <cofactor evidence="5">
        <name>Zn(2+)</name>
        <dbReference type="ChEBI" id="CHEBI:29105"/>
    </cofactor>
    <text evidence="5">Binds 1 zinc ion per subunit.</text>
</comment>
<dbReference type="PANTHER" id="PTHR46064:SF1">
    <property type="entry name" value="QUEUINE TRNA-RIBOSYLTRANSFERASE ACCESSORY SUBUNIT 2"/>
    <property type="match status" value="1"/>
</dbReference>
<dbReference type="AlphaFoldDB" id="A0A6A6F5B2"/>
<dbReference type="OrthoDB" id="27601at2759"/>
<evidence type="ECO:0000256" key="1">
    <source>
        <dbReference type="ARBA" id="ARBA00022490"/>
    </source>
</evidence>
<gene>
    <name evidence="8" type="ORF">CERZMDRAFT_49104</name>
</gene>
<protein>
    <recommendedName>
        <fullName evidence="5">Queuine tRNA-ribosyltransferase accessory subunit 2</fullName>
    </recommendedName>
    <alternativeName>
        <fullName evidence="5">Queuine tRNA-ribosyltransferase domain-containing protein 1</fullName>
    </alternativeName>
</protein>
<dbReference type="Pfam" id="PF01702">
    <property type="entry name" value="TGT"/>
    <property type="match status" value="1"/>
</dbReference>
<evidence type="ECO:0000259" key="7">
    <source>
        <dbReference type="Pfam" id="PF01702"/>
    </source>
</evidence>
<evidence type="ECO:0000256" key="5">
    <source>
        <dbReference type="HAMAP-Rule" id="MF_03043"/>
    </source>
</evidence>
<evidence type="ECO:0000256" key="4">
    <source>
        <dbReference type="ARBA" id="ARBA00022833"/>
    </source>
</evidence>
<evidence type="ECO:0000313" key="9">
    <source>
        <dbReference type="Proteomes" id="UP000799539"/>
    </source>
</evidence>
<dbReference type="Proteomes" id="UP000799539">
    <property type="component" value="Unassembled WGS sequence"/>
</dbReference>